<dbReference type="InterPro" id="IPR013320">
    <property type="entry name" value="ConA-like_dom_sf"/>
</dbReference>
<evidence type="ECO:0000313" key="4">
    <source>
        <dbReference type="Proteomes" id="UP000014500"/>
    </source>
</evidence>
<reference evidence="4" key="1">
    <citation type="submission" date="2011-05" db="EMBL/GenBank/DDBJ databases">
        <authorList>
            <person name="Richards S.R."/>
            <person name="Qu J."/>
            <person name="Jiang H."/>
            <person name="Jhangiani S.N."/>
            <person name="Agravi P."/>
            <person name="Goodspeed R."/>
            <person name="Gross S."/>
            <person name="Mandapat C."/>
            <person name="Jackson L."/>
            <person name="Mathew T."/>
            <person name="Pu L."/>
            <person name="Thornton R."/>
            <person name="Saada N."/>
            <person name="Wilczek-Boney K.B."/>
            <person name="Lee S."/>
            <person name="Kovar C."/>
            <person name="Wu Y."/>
            <person name="Scherer S.E."/>
            <person name="Worley K.C."/>
            <person name="Muzny D.M."/>
            <person name="Gibbs R."/>
        </authorList>
    </citation>
    <scope>NUCLEOTIDE SEQUENCE</scope>
    <source>
        <strain evidence="4">Brora</strain>
    </source>
</reference>
<dbReference type="HOGENOM" id="CLU_1191209_0_0_1"/>
<dbReference type="SMART" id="SM00282">
    <property type="entry name" value="LamG"/>
    <property type="match status" value="1"/>
</dbReference>
<feature type="domain" description="Laminin G" evidence="2">
    <location>
        <begin position="111"/>
        <end position="233"/>
    </location>
</feature>
<comment type="caution">
    <text evidence="1">Lacks conserved residue(s) required for the propagation of feature annotation.</text>
</comment>
<dbReference type="Pfam" id="PF02210">
    <property type="entry name" value="Laminin_G_2"/>
    <property type="match status" value="1"/>
</dbReference>
<evidence type="ECO:0000256" key="1">
    <source>
        <dbReference type="PROSITE-ProRule" id="PRU00122"/>
    </source>
</evidence>
<dbReference type="EMBL" id="JH431869">
    <property type="status" value="NOT_ANNOTATED_CDS"/>
    <property type="molecule type" value="Genomic_DNA"/>
</dbReference>
<organism evidence="3 4">
    <name type="scientific">Strigamia maritima</name>
    <name type="common">European centipede</name>
    <name type="synonym">Geophilus maritimus</name>
    <dbReference type="NCBI Taxonomy" id="126957"/>
    <lineage>
        <taxon>Eukaryota</taxon>
        <taxon>Metazoa</taxon>
        <taxon>Ecdysozoa</taxon>
        <taxon>Arthropoda</taxon>
        <taxon>Myriapoda</taxon>
        <taxon>Chilopoda</taxon>
        <taxon>Pleurostigmophora</taxon>
        <taxon>Geophilomorpha</taxon>
        <taxon>Linotaeniidae</taxon>
        <taxon>Strigamia</taxon>
    </lineage>
</organism>
<dbReference type="SUPFAM" id="SSF49899">
    <property type="entry name" value="Concanavalin A-like lectins/glucanases"/>
    <property type="match status" value="1"/>
</dbReference>
<name>T1JIS0_STRMM</name>
<keyword evidence="4" id="KW-1185">Reference proteome</keyword>
<dbReference type="InterPro" id="IPR001791">
    <property type="entry name" value="Laminin_G"/>
</dbReference>
<dbReference type="AlphaFoldDB" id="T1JIS0"/>
<dbReference type="PROSITE" id="PS50025">
    <property type="entry name" value="LAM_G_DOMAIN"/>
    <property type="match status" value="1"/>
</dbReference>
<evidence type="ECO:0000313" key="3">
    <source>
        <dbReference type="EnsemblMetazoa" id="SMAR013751-PA"/>
    </source>
</evidence>
<dbReference type="CDD" id="cd00110">
    <property type="entry name" value="LamG"/>
    <property type="match status" value="1"/>
</dbReference>
<accession>T1JIS0</accession>
<dbReference type="Proteomes" id="UP000014500">
    <property type="component" value="Unassembled WGS sequence"/>
</dbReference>
<dbReference type="PANTHER" id="PTHR15036:SF67">
    <property type="entry name" value="LAMININ SUBUNIT ALPHA-LIKE PROTEIN"/>
    <property type="match status" value="1"/>
</dbReference>
<dbReference type="Gene3D" id="2.60.120.200">
    <property type="match status" value="1"/>
</dbReference>
<dbReference type="STRING" id="126957.T1JIS0"/>
<reference evidence="3" key="2">
    <citation type="submission" date="2015-02" db="UniProtKB">
        <authorList>
            <consortium name="EnsemblMetazoa"/>
        </authorList>
    </citation>
    <scope>IDENTIFICATION</scope>
</reference>
<dbReference type="EnsemblMetazoa" id="SMAR013751-RA">
    <property type="protein sequence ID" value="SMAR013751-PA"/>
    <property type="gene ID" value="SMAR013751"/>
</dbReference>
<protein>
    <recommendedName>
        <fullName evidence="2">Laminin G domain-containing protein</fullName>
    </recommendedName>
</protein>
<evidence type="ECO:0000259" key="2">
    <source>
        <dbReference type="PROSITE" id="PS50025"/>
    </source>
</evidence>
<dbReference type="eggNOG" id="KOG3514">
    <property type="taxonomic scope" value="Eukaryota"/>
</dbReference>
<proteinExistence type="predicted"/>
<dbReference type="PANTHER" id="PTHR15036">
    <property type="entry name" value="PIKACHURIN-LIKE PROTEIN"/>
    <property type="match status" value="1"/>
</dbReference>
<sequence>MFRSTTFHFLSLTRVNAFEKGTETACASFQPLILLRDVILGAMETSRSSARLLQRSRIVILHRLYIDRILFFYIRPISFCRYWTDILPFGEDFLNFALKDGNNRDKKAPSEATFRGNDFLSVDLVKVGSEPIVSSGDEVSLFFKTRQPNGLLFYSGDGEDFLNLALKDGGVVLTINLGSGALEKQVKPSRVRFDDNQWHKVIVHRKVLEVRIDSAFKIFWHPIGEFLYEDSSL</sequence>
<dbReference type="InterPro" id="IPR050372">
    <property type="entry name" value="Neurexin-related_CASP"/>
</dbReference>